<name>A0A8H6Z0F9_9AGAR</name>
<evidence type="ECO:0000313" key="13">
    <source>
        <dbReference type="Proteomes" id="UP000623467"/>
    </source>
</evidence>
<dbReference type="InterPro" id="IPR022278">
    <property type="entry name" value="Pser_aminoTfrase"/>
</dbReference>
<dbReference type="OrthoDB" id="1703350at2759"/>
<dbReference type="GO" id="GO:0004648">
    <property type="term" value="F:O-phospho-L-serine:2-oxoglutarate aminotransferase activity"/>
    <property type="evidence" value="ECO:0007669"/>
    <property type="project" value="UniProtKB-EC"/>
</dbReference>
<reference evidence="12" key="1">
    <citation type="submission" date="2020-05" db="EMBL/GenBank/DDBJ databases">
        <title>Mycena genomes resolve the evolution of fungal bioluminescence.</title>
        <authorList>
            <person name="Tsai I.J."/>
        </authorList>
    </citation>
    <scope>NUCLEOTIDE SEQUENCE</scope>
    <source>
        <strain evidence="12">160909Yilan</strain>
    </source>
</reference>
<evidence type="ECO:0000256" key="2">
    <source>
        <dbReference type="ARBA" id="ARBA00005099"/>
    </source>
</evidence>
<comment type="caution">
    <text evidence="12">The sequence shown here is derived from an EMBL/GenBank/DDBJ whole genome shotgun (WGS) entry which is preliminary data.</text>
</comment>
<dbReference type="GO" id="GO:0005737">
    <property type="term" value="C:cytoplasm"/>
    <property type="evidence" value="ECO:0007669"/>
    <property type="project" value="TreeGrafter"/>
</dbReference>
<keyword evidence="13" id="KW-1185">Reference proteome</keyword>
<dbReference type="PANTHER" id="PTHR43247:SF1">
    <property type="entry name" value="PHOSPHOSERINE AMINOTRANSFERASE"/>
    <property type="match status" value="1"/>
</dbReference>
<dbReference type="Gene3D" id="3.90.1150.10">
    <property type="entry name" value="Aspartate Aminotransferase, domain 1"/>
    <property type="match status" value="1"/>
</dbReference>
<dbReference type="PANTHER" id="PTHR43247">
    <property type="entry name" value="PHOSPHOSERINE AMINOTRANSFERASE"/>
    <property type="match status" value="1"/>
</dbReference>
<dbReference type="EMBL" id="JACAZH010000004">
    <property type="protein sequence ID" value="KAF7370380.1"/>
    <property type="molecule type" value="Genomic_DNA"/>
</dbReference>
<evidence type="ECO:0000256" key="7">
    <source>
        <dbReference type="ARBA" id="ARBA00022679"/>
    </source>
</evidence>
<proteinExistence type="inferred from homology"/>
<evidence type="ECO:0000256" key="1">
    <source>
        <dbReference type="ARBA" id="ARBA00001933"/>
    </source>
</evidence>
<dbReference type="EC" id="2.6.1.52" evidence="4"/>
<evidence type="ECO:0000256" key="5">
    <source>
        <dbReference type="ARBA" id="ARBA00022576"/>
    </source>
</evidence>
<evidence type="ECO:0000256" key="4">
    <source>
        <dbReference type="ARBA" id="ARBA00013030"/>
    </source>
</evidence>
<organism evidence="12 13">
    <name type="scientific">Mycena sanguinolenta</name>
    <dbReference type="NCBI Taxonomy" id="230812"/>
    <lineage>
        <taxon>Eukaryota</taxon>
        <taxon>Fungi</taxon>
        <taxon>Dikarya</taxon>
        <taxon>Basidiomycota</taxon>
        <taxon>Agaricomycotina</taxon>
        <taxon>Agaricomycetes</taxon>
        <taxon>Agaricomycetidae</taxon>
        <taxon>Agaricales</taxon>
        <taxon>Marasmiineae</taxon>
        <taxon>Mycenaceae</taxon>
        <taxon>Mycena</taxon>
    </lineage>
</organism>
<evidence type="ECO:0000259" key="11">
    <source>
        <dbReference type="Pfam" id="PF00266"/>
    </source>
</evidence>
<keyword evidence="5 12" id="KW-0032">Aminotransferase</keyword>
<dbReference type="Proteomes" id="UP000623467">
    <property type="component" value="Unassembled WGS sequence"/>
</dbReference>
<evidence type="ECO:0000256" key="6">
    <source>
        <dbReference type="ARBA" id="ARBA00022605"/>
    </source>
</evidence>
<dbReference type="PIRSF" id="PIRSF000525">
    <property type="entry name" value="SerC"/>
    <property type="match status" value="1"/>
</dbReference>
<dbReference type="InterPro" id="IPR015424">
    <property type="entry name" value="PyrdxlP-dep_Trfase"/>
</dbReference>
<dbReference type="Gene3D" id="3.40.640.10">
    <property type="entry name" value="Type I PLP-dependent aspartate aminotransferase-like (Major domain)"/>
    <property type="match status" value="1"/>
</dbReference>
<evidence type="ECO:0000256" key="9">
    <source>
        <dbReference type="ARBA" id="ARBA00023299"/>
    </source>
</evidence>
<feature type="domain" description="Aminotransferase class V" evidence="11">
    <location>
        <begin position="9"/>
        <end position="394"/>
    </location>
</feature>
<keyword evidence="7 12" id="KW-0808">Transferase</keyword>
<keyword evidence="9" id="KW-0718">Serine biosynthesis</keyword>
<dbReference type="UniPathway" id="UPA00135">
    <property type="reaction ID" value="UER00197"/>
</dbReference>
<dbReference type="AlphaFoldDB" id="A0A8H6Z0F9"/>
<keyword evidence="8" id="KW-0663">Pyridoxal phosphate</keyword>
<gene>
    <name evidence="12" type="ORF">MSAN_00669500</name>
</gene>
<evidence type="ECO:0000256" key="10">
    <source>
        <dbReference type="ARBA" id="ARBA00049007"/>
    </source>
</evidence>
<comment type="catalytic activity">
    <reaction evidence="10">
        <text>O-phospho-L-serine + 2-oxoglutarate = 3-phosphooxypyruvate + L-glutamate</text>
        <dbReference type="Rhea" id="RHEA:14329"/>
        <dbReference type="ChEBI" id="CHEBI:16810"/>
        <dbReference type="ChEBI" id="CHEBI:18110"/>
        <dbReference type="ChEBI" id="CHEBI:29985"/>
        <dbReference type="ChEBI" id="CHEBI:57524"/>
        <dbReference type="EC" id="2.6.1.52"/>
    </reaction>
</comment>
<dbReference type="NCBIfam" id="NF003764">
    <property type="entry name" value="PRK05355.1"/>
    <property type="match status" value="1"/>
</dbReference>
<sequence length="406" mass="44109">MSAPDRAINLSAGPCCLPESVLVEACQGLLNFDGTGIGIAEISHRTPEFVAYIKEVEDLIRTQLDVPETHTILFAQGGGALQFSVVVLNLLARHRLLHPDLPNNERVLDYIVTGWFSEIAINEAARLGGARTNVVVDARKHSAVNKFDNIPPHDAYNFSPDPALIFYCENETVDGVQFSDGTDPTDPTSFPFHLLPKDKGLLPLVGDYSSSFMSRPIPRLADHAVIFASAQKNIGPAGVTVLIVRNDCLVDVDAAAKLGAAPVPHTLAYKTLADNGSLYNTPSVFAIYVTGLVLRHLKAMGGVKYIDAVNRKKAEKLYAVVKEGVAKGVLRPRVEEGKGRSLMNVVFDFNERELQDRFVVSAEAHGIKGIRGHPLVLGTRLSIYNAVTEEQVDTVAAYMQAFLAQL</sequence>
<dbReference type="InterPro" id="IPR015421">
    <property type="entry name" value="PyrdxlP-dep_Trfase_major"/>
</dbReference>
<accession>A0A8H6Z0F9</accession>
<dbReference type="InterPro" id="IPR015422">
    <property type="entry name" value="PyrdxlP-dep_Trfase_small"/>
</dbReference>
<dbReference type="InterPro" id="IPR000192">
    <property type="entry name" value="Aminotrans_V_dom"/>
</dbReference>
<protein>
    <recommendedName>
        <fullName evidence="4">phosphoserine transaminase</fullName>
        <ecNumber evidence="4">2.6.1.52</ecNumber>
    </recommendedName>
</protein>
<comment type="similarity">
    <text evidence="3">Belongs to the class-V pyridoxal-phosphate-dependent aminotransferase family. SerC subfamily.</text>
</comment>
<dbReference type="FunFam" id="3.40.640.10:FF:000010">
    <property type="entry name" value="Phosphoserine aminotransferase"/>
    <property type="match status" value="1"/>
</dbReference>
<comment type="pathway">
    <text evidence="2">Amino-acid biosynthesis; L-serine biosynthesis; L-serine from 3-phospho-D-glycerate: step 2/3.</text>
</comment>
<evidence type="ECO:0000256" key="3">
    <source>
        <dbReference type="ARBA" id="ARBA00006904"/>
    </source>
</evidence>
<comment type="cofactor">
    <cofactor evidence="1">
        <name>pyridoxal 5'-phosphate</name>
        <dbReference type="ChEBI" id="CHEBI:597326"/>
    </cofactor>
</comment>
<evidence type="ECO:0000256" key="8">
    <source>
        <dbReference type="ARBA" id="ARBA00022898"/>
    </source>
</evidence>
<keyword evidence="6" id="KW-0028">Amino-acid biosynthesis</keyword>
<dbReference type="SUPFAM" id="SSF53383">
    <property type="entry name" value="PLP-dependent transferases"/>
    <property type="match status" value="1"/>
</dbReference>
<dbReference type="Pfam" id="PF00266">
    <property type="entry name" value="Aminotran_5"/>
    <property type="match status" value="1"/>
</dbReference>
<dbReference type="HAMAP" id="MF_00160">
    <property type="entry name" value="SerC_aminotrans_5"/>
    <property type="match status" value="1"/>
</dbReference>
<dbReference type="GO" id="GO:0030170">
    <property type="term" value="F:pyridoxal phosphate binding"/>
    <property type="evidence" value="ECO:0007669"/>
    <property type="project" value="TreeGrafter"/>
</dbReference>
<evidence type="ECO:0000313" key="12">
    <source>
        <dbReference type="EMBL" id="KAF7370380.1"/>
    </source>
</evidence>
<dbReference type="GO" id="GO:0006564">
    <property type="term" value="P:L-serine biosynthetic process"/>
    <property type="evidence" value="ECO:0007669"/>
    <property type="project" value="UniProtKB-KW"/>
</dbReference>